<accession>A0A8S9KQW8</accession>
<reference evidence="2" key="1">
    <citation type="submission" date="2019-12" db="EMBL/GenBank/DDBJ databases">
        <title>Genome sequencing and annotation of Brassica cretica.</title>
        <authorList>
            <person name="Studholme D.J."/>
            <person name="Sarris P.F."/>
        </authorList>
    </citation>
    <scope>NUCLEOTIDE SEQUENCE</scope>
    <source>
        <strain evidence="2">PFS-001/15</strain>
        <tissue evidence="2">Leaf</tissue>
    </source>
</reference>
<name>A0A8S9KQW8_BRACR</name>
<feature type="region of interest" description="Disordered" evidence="1">
    <location>
        <begin position="1"/>
        <end position="67"/>
    </location>
</feature>
<proteinExistence type="predicted"/>
<dbReference type="Proteomes" id="UP000712281">
    <property type="component" value="Unassembled WGS sequence"/>
</dbReference>
<dbReference type="EMBL" id="QGKW02000717">
    <property type="protein sequence ID" value="KAF2595686.1"/>
    <property type="molecule type" value="Genomic_DNA"/>
</dbReference>
<gene>
    <name evidence="2" type="ORF">F2Q68_00007715</name>
</gene>
<dbReference type="AlphaFoldDB" id="A0A8S9KQW8"/>
<comment type="caution">
    <text evidence="2">The sequence shown here is derived from an EMBL/GenBank/DDBJ whole genome shotgun (WGS) entry which is preliminary data.</text>
</comment>
<evidence type="ECO:0000313" key="2">
    <source>
        <dbReference type="EMBL" id="KAF2595686.1"/>
    </source>
</evidence>
<organism evidence="2 3">
    <name type="scientific">Brassica cretica</name>
    <name type="common">Mustard</name>
    <dbReference type="NCBI Taxonomy" id="69181"/>
    <lineage>
        <taxon>Eukaryota</taxon>
        <taxon>Viridiplantae</taxon>
        <taxon>Streptophyta</taxon>
        <taxon>Embryophyta</taxon>
        <taxon>Tracheophyta</taxon>
        <taxon>Spermatophyta</taxon>
        <taxon>Magnoliopsida</taxon>
        <taxon>eudicotyledons</taxon>
        <taxon>Gunneridae</taxon>
        <taxon>Pentapetalae</taxon>
        <taxon>rosids</taxon>
        <taxon>malvids</taxon>
        <taxon>Brassicales</taxon>
        <taxon>Brassicaceae</taxon>
        <taxon>Brassiceae</taxon>
        <taxon>Brassica</taxon>
    </lineage>
</organism>
<evidence type="ECO:0000256" key="1">
    <source>
        <dbReference type="SAM" id="MobiDB-lite"/>
    </source>
</evidence>
<sequence length="109" mass="12489">MEKTRIVRNLEEETVNKEDEKVNEEEEMETPKEKNDSKDESNGEQSNWALVSPDKVDRSPGSHQREDFHISASKFLVLRRKGELRKSPLIKRERIGVKSKGLVLSGNGV</sequence>
<feature type="compositionally biased region" description="Basic and acidic residues" evidence="1">
    <location>
        <begin position="29"/>
        <end position="41"/>
    </location>
</feature>
<evidence type="ECO:0000313" key="3">
    <source>
        <dbReference type="Proteomes" id="UP000712281"/>
    </source>
</evidence>
<feature type="compositionally biased region" description="Basic and acidic residues" evidence="1">
    <location>
        <begin position="1"/>
        <end position="20"/>
    </location>
</feature>
<protein>
    <submittedName>
        <fullName evidence="2">Uncharacterized protein</fullName>
    </submittedName>
</protein>
<feature type="compositionally biased region" description="Basic and acidic residues" evidence="1">
    <location>
        <begin position="54"/>
        <end position="67"/>
    </location>
</feature>